<dbReference type="InterPro" id="IPR036928">
    <property type="entry name" value="AS_sf"/>
</dbReference>
<dbReference type="Proteomes" id="UP000039046">
    <property type="component" value="Unassembled WGS sequence"/>
</dbReference>
<dbReference type="AlphaFoldDB" id="A0A0A1T5V1"/>
<evidence type="ECO:0000313" key="2">
    <source>
        <dbReference type="EMBL" id="CEJ80714.1"/>
    </source>
</evidence>
<keyword evidence="3" id="KW-1185">Reference proteome</keyword>
<feature type="domain" description="Amidase" evidence="1">
    <location>
        <begin position="100"/>
        <end position="555"/>
    </location>
</feature>
<evidence type="ECO:0000313" key="3">
    <source>
        <dbReference type="Proteomes" id="UP000039046"/>
    </source>
</evidence>
<reference evidence="2 3" key="1">
    <citation type="journal article" date="2015" name="Genome Announc.">
        <title>Draft Genome Sequence and Gene Annotation of the Entomopathogenic Fungus Verticillium hemipterigenum.</title>
        <authorList>
            <person name="Horn F."/>
            <person name="Habel A."/>
            <person name="Scharf D.H."/>
            <person name="Dworschak J."/>
            <person name="Brakhage A.A."/>
            <person name="Guthke R."/>
            <person name="Hertweck C."/>
            <person name="Linde J."/>
        </authorList>
    </citation>
    <scope>NUCLEOTIDE SEQUENCE [LARGE SCALE GENOMIC DNA]</scope>
</reference>
<protein>
    <recommendedName>
        <fullName evidence="1">Amidase domain-containing protein</fullName>
    </recommendedName>
</protein>
<dbReference type="STRING" id="1531966.A0A0A1T5V1"/>
<organism evidence="2 3">
    <name type="scientific">[Torrubiella] hemipterigena</name>
    <dbReference type="NCBI Taxonomy" id="1531966"/>
    <lineage>
        <taxon>Eukaryota</taxon>
        <taxon>Fungi</taxon>
        <taxon>Dikarya</taxon>
        <taxon>Ascomycota</taxon>
        <taxon>Pezizomycotina</taxon>
        <taxon>Sordariomycetes</taxon>
        <taxon>Hypocreomycetidae</taxon>
        <taxon>Hypocreales</taxon>
        <taxon>Clavicipitaceae</taxon>
        <taxon>Clavicipitaceae incertae sedis</taxon>
        <taxon>'Torrubiella' clade</taxon>
    </lineage>
</organism>
<dbReference type="Gene3D" id="3.90.1300.10">
    <property type="entry name" value="Amidase signature (AS) domain"/>
    <property type="match status" value="1"/>
</dbReference>
<dbReference type="OrthoDB" id="4941403at2759"/>
<dbReference type="SUPFAM" id="SSF75304">
    <property type="entry name" value="Amidase signature (AS) enzymes"/>
    <property type="match status" value="1"/>
</dbReference>
<dbReference type="HOGENOM" id="CLU_009600_18_0_1"/>
<dbReference type="EMBL" id="CDHN01000001">
    <property type="protein sequence ID" value="CEJ80714.1"/>
    <property type="molecule type" value="Genomic_DNA"/>
</dbReference>
<dbReference type="InterPro" id="IPR023631">
    <property type="entry name" value="Amidase_dom"/>
</dbReference>
<gene>
    <name evidence="2" type="ORF">VHEMI00883</name>
</gene>
<accession>A0A0A1T5V1</accession>
<dbReference type="PANTHER" id="PTHR11895:SF171">
    <property type="entry name" value="AMIDASE DOMAIN-CONTAINING PROTEIN"/>
    <property type="match status" value="1"/>
</dbReference>
<sequence length="569" mass="61188">MSIVAIPDGRSSAIGREHLKELAARLNFHHMPPNEADDYLTILRSFEAVMDSIDEASDYIPPTLKPQPTTEPRRFWKPEQGSNPFNAWSHRCDLKSSSPISTLLSGHTVAIKDNIAVASLPTTMGLPANMFRSNASSYPVSQIDAVVVARLLAAGATIKGTSTCESYCASPLSWASITGPVQNPRLHGYTSGGSSSGSACLVAAHQLAKAQDDHWGETVEMAIGSDQAGSVRVPASFNGIYGLKPTFGLIPYTGAGSMSSMIDHLGPLASSLEDIALMLEVMAGYDGLDPRMTPESPLPDAVKTYSQILAQQRSQNMAVPHPGHGMKVGLLKEAFDMPGVDKDVRDIILSCCTKYFEAVGVSVIQVSVPMHSQGPIIWTAATRPSMASTLCQGQPLGQLSYQVPHMELAWPPSQETYDSLTDLNPAVINIMLSEEFAQCHTKASLAAKAHRKALELRDAYDTALESVDVLIAPCTPCVAMPHPKTQPTGPDTHRSILEKLKPAVGLTNNTCPFNITGHPALSTPCAYLPAMDVPETLLPVGMQIIGRRWKDEDVLKAAALFEYGRQILK</sequence>
<dbReference type="GO" id="GO:0003824">
    <property type="term" value="F:catalytic activity"/>
    <property type="evidence" value="ECO:0007669"/>
    <property type="project" value="InterPro"/>
</dbReference>
<dbReference type="PANTHER" id="PTHR11895">
    <property type="entry name" value="TRANSAMIDASE"/>
    <property type="match status" value="1"/>
</dbReference>
<proteinExistence type="predicted"/>
<dbReference type="InterPro" id="IPR000120">
    <property type="entry name" value="Amidase"/>
</dbReference>
<evidence type="ECO:0000259" key="1">
    <source>
        <dbReference type="Pfam" id="PF01425"/>
    </source>
</evidence>
<name>A0A0A1T5V1_9HYPO</name>
<dbReference type="Pfam" id="PF01425">
    <property type="entry name" value="Amidase"/>
    <property type="match status" value="1"/>
</dbReference>